<proteinExistence type="predicted"/>
<protein>
    <submittedName>
        <fullName evidence="1">Uncharacterized protein</fullName>
    </submittedName>
</protein>
<evidence type="ECO:0000313" key="1">
    <source>
        <dbReference type="EMBL" id="DAE09478.1"/>
    </source>
</evidence>
<dbReference type="EMBL" id="BK015488">
    <property type="protein sequence ID" value="DAE09478.1"/>
    <property type="molecule type" value="Genomic_DNA"/>
</dbReference>
<accession>A0A8S5PQV9</accession>
<organism evidence="1">
    <name type="scientific">Siphoviridae sp. ct96x5</name>
    <dbReference type="NCBI Taxonomy" id="2825367"/>
    <lineage>
        <taxon>Viruses</taxon>
        <taxon>Duplodnaviria</taxon>
        <taxon>Heunggongvirae</taxon>
        <taxon>Uroviricota</taxon>
        <taxon>Caudoviricetes</taxon>
    </lineage>
</organism>
<name>A0A8S5PQV9_9CAUD</name>
<sequence length="106" mass="11857">MEHILNIAFDFDDNRVRDVIEKQACEQVISKLSKDIENALAAEATGRYYNRDQVGDGIAAIAKSRVDRIIDDNKDIIIQEAAKQLADRLMRTKAAKNAVEAAVKEL</sequence>
<reference evidence="1" key="1">
    <citation type="journal article" date="2021" name="Proc. Natl. Acad. Sci. U.S.A.">
        <title>A Catalog of Tens of Thousands of Viruses from Human Metagenomes Reveals Hidden Associations with Chronic Diseases.</title>
        <authorList>
            <person name="Tisza M.J."/>
            <person name="Buck C.B."/>
        </authorList>
    </citation>
    <scope>NUCLEOTIDE SEQUENCE</scope>
    <source>
        <strain evidence="1">Ct96x5</strain>
    </source>
</reference>